<evidence type="ECO:0000313" key="5">
    <source>
        <dbReference type="Proteomes" id="UP000009027"/>
    </source>
</evidence>
<dbReference type="PANTHER" id="PTHR10628:SF30">
    <property type="entry name" value="EXO-ALPHA-SIALIDASE"/>
    <property type="match status" value="1"/>
</dbReference>
<name>F9WQB0_TRYVY</name>
<dbReference type="InterPro" id="IPR026856">
    <property type="entry name" value="Sialidase_fam"/>
</dbReference>
<dbReference type="InterPro" id="IPR055239">
    <property type="entry name" value="TS_C"/>
</dbReference>
<dbReference type="GO" id="GO:0009313">
    <property type="term" value="P:oligosaccharide catabolic process"/>
    <property type="evidence" value="ECO:0007669"/>
    <property type="project" value="TreeGrafter"/>
</dbReference>
<sequence length="891" mass="100396">MLKKTSNKYFRAATHCMLLYPALLLSCCATVHAALSSRGPVAMGDARNTRELFLAGGKWVKKDAPRTPPPGPMYPWWNEAPTKDTWDLSWPSKWAEWDTWLKESNSTTDWWTAWWAMTFWGRNRWQWSFVRLEWRKRWYDGYRQQWRAALPFVERDGRVWNRTVNSFRIPSMVEVDGVLIAIADARYRTSVDFHLTDTVAKYSADGGKTWKTEVIFRNPLLNPVYSRVVDPTVVVKGNRIFVLVGKFFHSRGYWTWHDNSTDLDVVLYVGTVKKRVEGGVPTATITWKEMQSFKEDYMKIKSYYEQTGYKQFSKTPWLPTHFLGAVGNGIVLDDDLYKATESNGRGEKVADKGAIIFPIQIKQGVTSIAGTILYSKDDGKTWKFGEGRTPVGCSESSVVEWQGKLLLMGRADGGFRKVYVSDDMGRSWEEFRKLSRVWGNSPTRSGPGSSSSTIKLSIEGREVILLTQPRNTVGRYSRDRLQLWMTDGDRVFWVGQISNGGENSPYAFLMHTKDAKTQEDVLYCLHEQNFDEVYSIFSVKLDIHMMHAKSVVRAWNEQDKLLAASCEPAFLMSLDDRWGAGSKACEGIPTMGLIGMLASEHASIFSDKSKWRDAFGCVDANIVGGTVKGDGSGVQFDGDSSHGVLWPVSEQGQDHRYEAVNTEHTIVSAVLVKGKPTSDSVVVAEKMRLVAAGRRSEITLRVVYTMTGEFNLQCVTGTSGEGTSGTQCGSDIVGSLHTIKPTGTPYRRHKKHRKYGIFSMLWSIFHRGTSDESNDETEYQLSLVMQDVRRSMPGEGKDDAKPWATLYVNGEKVSVLERSKAGASYFPDIQHFHMGGGKSTVKNVLLYNRELSEVEIGQLFDNMDKISLSERVVSALASDSFSPINVTYADE</sequence>
<dbReference type="CDD" id="cd15482">
    <property type="entry name" value="Sialidase_non-viral"/>
    <property type="match status" value="1"/>
</dbReference>
<feature type="chain" id="PRO_5003394985" evidence="1">
    <location>
        <begin position="34"/>
        <end position="891"/>
    </location>
</feature>
<protein>
    <submittedName>
        <fullName evidence="4">Trans-sialidase, putative</fullName>
    </submittedName>
</protein>
<proteinExistence type="predicted"/>
<dbReference type="VEuPathDB" id="TriTrypDB:TvY486_0024490"/>
<keyword evidence="5" id="KW-1185">Reference proteome</keyword>
<evidence type="ECO:0000313" key="4">
    <source>
        <dbReference type="EMBL" id="CCD19737.1"/>
    </source>
</evidence>
<dbReference type="InterPro" id="IPR013320">
    <property type="entry name" value="ConA-like_dom_sf"/>
</dbReference>
<evidence type="ECO:0000256" key="1">
    <source>
        <dbReference type="SAM" id="SignalP"/>
    </source>
</evidence>
<feature type="domain" description="Trans-sialidase C-terminal" evidence="3">
    <location>
        <begin position="589"/>
        <end position="722"/>
    </location>
</feature>
<keyword evidence="1" id="KW-0732">Signal</keyword>
<dbReference type="SUPFAM" id="SSF50939">
    <property type="entry name" value="Sialidases"/>
    <property type="match status" value="1"/>
</dbReference>
<feature type="signal peptide" evidence="1">
    <location>
        <begin position="1"/>
        <end position="33"/>
    </location>
</feature>
<dbReference type="SUPFAM" id="SSF49899">
    <property type="entry name" value="Concanavalin A-like lectins/glucanases"/>
    <property type="match status" value="2"/>
</dbReference>
<dbReference type="Proteomes" id="UP000009027">
    <property type="component" value="Unassembled WGS sequence"/>
</dbReference>
<dbReference type="Pfam" id="PF13859">
    <property type="entry name" value="BNR_3"/>
    <property type="match status" value="1"/>
</dbReference>
<feature type="domain" description="Sialidase" evidence="2">
    <location>
        <begin position="169"/>
        <end position="527"/>
    </location>
</feature>
<dbReference type="GO" id="GO:0016020">
    <property type="term" value="C:membrane"/>
    <property type="evidence" value="ECO:0007669"/>
    <property type="project" value="TreeGrafter"/>
</dbReference>
<evidence type="ECO:0000259" key="3">
    <source>
        <dbReference type="Pfam" id="PF22925"/>
    </source>
</evidence>
<dbReference type="EMBL" id="CAEX01004023">
    <property type="protein sequence ID" value="CCD19737.1"/>
    <property type="molecule type" value="Genomic_DNA"/>
</dbReference>
<dbReference type="AlphaFoldDB" id="F9WQB0"/>
<accession>F9WQB0</accession>
<gene>
    <name evidence="4" type="ORF">TvY486_0024490</name>
</gene>
<dbReference type="Pfam" id="PF22925">
    <property type="entry name" value="TS_C"/>
    <property type="match status" value="1"/>
</dbReference>
<dbReference type="GO" id="GO:0005737">
    <property type="term" value="C:cytoplasm"/>
    <property type="evidence" value="ECO:0007669"/>
    <property type="project" value="TreeGrafter"/>
</dbReference>
<dbReference type="InterPro" id="IPR036278">
    <property type="entry name" value="Sialidase_sf"/>
</dbReference>
<dbReference type="GO" id="GO:0006689">
    <property type="term" value="P:ganglioside catabolic process"/>
    <property type="evidence" value="ECO:0007669"/>
    <property type="project" value="TreeGrafter"/>
</dbReference>
<dbReference type="Gene3D" id="2.120.10.10">
    <property type="match status" value="1"/>
</dbReference>
<dbReference type="GO" id="GO:0004308">
    <property type="term" value="F:exo-alpha-sialidase activity"/>
    <property type="evidence" value="ECO:0007669"/>
    <property type="project" value="InterPro"/>
</dbReference>
<reference evidence="4 5" key="1">
    <citation type="journal article" date="2012" name="Proc. Natl. Acad. Sci. U.S.A.">
        <title>Antigenic diversity is generated by distinct evolutionary mechanisms in African trypanosome species.</title>
        <authorList>
            <person name="Jackson A.P."/>
            <person name="Berry A."/>
            <person name="Aslett M."/>
            <person name="Allison H.C."/>
            <person name="Burton P."/>
            <person name="Vavrova-Anderson J."/>
            <person name="Brown R."/>
            <person name="Browne H."/>
            <person name="Corton N."/>
            <person name="Hauser H."/>
            <person name="Gamble J."/>
            <person name="Gilderthorp R."/>
            <person name="Marcello L."/>
            <person name="McQuillan J."/>
            <person name="Otto T.D."/>
            <person name="Quail M.A."/>
            <person name="Sanders M.J."/>
            <person name="van Tonder A."/>
            <person name="Ginger M.L."/>
            <person name="Field M.C."/>
            <person name="Barry J.D."/>
            <person name="Hertz-Fowler C."/>
            <person name="Berriman M."/>
        </authorList>
    </citation>
    <scope>NUCLEOTIDE SEQUENCE</scope>
    <source>
        <strain evidence="4 5">Y486</strain>
    </source>
</reference>
<organism evidence="4 5">
    <name type="scientific">Trypanosoma vivax (strain Y486)</name>
    <dbReference type="NCBI Taxonomy" id="1055687"/>
    <lineage>
        <taxon>Eukaryota</taxon>
        <taxon>Discoba</taxon>
        <taxon>Euglenozoa</taxon>
        <taxon>Kinetoplastea</taxon>
        <taxon>Metakinetoplastina</taxon>
        <taxon>Trypanosomatida</taxon>
        <taxon>Trypanosomatidae</taxon>
        <taxon>Trypanosoma</taxon>
        <taxon>Duttonella</taxon>
    </lineage>
</organism>
<evidence type="ECO:0000259" key="2">
    <source>
        <dbReference type="Pfam" id="PF13859"/>
    </source>
</evidence>
<dbReference type="Gene3D" id="2.60.120.200">
    <property type="match status" value="1"/>
</dbReference>
<dbReference type="PANTHER" id="PTHR10628">
    <property type="entry name" value="SIALIDASE"/>
    <property type="match status" value="1"/>
</dbReference>
<dbReference type="InterPro" id="IPR011040">
    <property type="entry name" value="Sialidase"/>
</dbReference>
<dbReference type="PROSITE" id="PS51257">
    <property type="entry name" value="PROKAR_LIPOPROTEIN"/>
    <property type="match status" value="1"/>
</dbReference>